<dbReference type="SUPFAM" id="SSF109709">
    <property type="entry name" value="KorB DNA-binding domain-like"/>
    <property type="match status" value="1"/>
</dbReference>
<dbReference type="GO" id="GO:0007059">
    <property type="term" value="P:chromosome segregation"/>
    <property type="evidence" value="ECO:0007669"/>
    <property type="project" value="UniProtKB-KW"/>
</dbReference>
<evidence type="ECO:0000256" key="4">
    <source>
        <dbReference type="SAM" id="MobiDB-lite"/>
    </source>
</evidence>
<gene>
    <name evidence="6" type="ORF">Dace_1049</name>
</gene>
<keyword evidence="7" id="KW-1185">Reference proteome</keyword>
<evidence type="ECO:0000256" key="2">
    <source>
        <dbReference type="ARBA" id="ARBA00022829"/>
    </source>
</evidence>
<keyword evidence="2" id="KW-0159">Chromosome partition</keyword>
<organism evidence="6 7">
    <name type="scientific">Desulfuromonas acetoxidans (strain DSM 684 / 11070)</name>
    <dbReference type="NCBI Taxonomy" id="281689"/>
    <lineage>
        <taxon>Bacteria</taxon>
        <taxon>Pseudomonadati</taxon>
        <taxon>Thermodesulfobacteriota</taxon>
        <taxon>Desulfuromonadia</taxon>
        <taxon>Desulfuromonadales</taxon>
        <taxon>Desulfuromonadaceae</taxon>
        <taxon>Desulfuromonas</taxon>
    </lineage>
</organism>
<dbReference type="InterPro" id="IPR036086">
    <property type="entry name" value="ParB/Sulfiredoxin_sf"/>
</dbReference>
<feature type="domain" description="ParB-like N-terminal" evidence="5">
    <location>
        <begin position="12"/>
        <end position="99"/>
    </location>
</feature>
<dbReference type="AlphaFoldDB" id="Q1JYN0"/>
<dbReference type="GO" id="GO:0005694">
    <property type="term" value="C:chromosome"/>
    <property type="evidence" value="ECO:0007669"/>
    <property type="project" value="TreeGrafter"/>
</dbReference>
<evidence type="ECO:0000313" key="6">
    <source>
        <dbReference type="EMBL" id="EAT15385.1"/>
    </source>
</evidence>
<sequence length="273" mass="31509">MNHTDYIEDQLYELELSLLSPDPNQPRKHFDDKALLELKETICQHGVLQPVLFTLSPDGQLQLISGERRYRASKLAGLTHIPAIFKKQASLEVALIENIVRENLSPIEEAEAIQRLIDDKICRQKDLPEKLGKAKSTISEILSLNRLPEEIKNDCRSNNLVPRGILVEVAKKRKKHTMLSLYEKYKARGLTRGEVRKVSRQPRRTTPGSSLQKSIDQLMRKIELTYELGFNDDDEKQRIESQLFELKKQIDARVKPRSKNDTQAPQQTLEFNF</sequence>
<reference evidence="6" key="2">
    <citation type="submission" date="2006-05" db="EMBL/GenBank/DDBJ databases">
        <title>Sequencing of the draft genome and assembly of Desulfuromonas acetoxidans DSM 684.</title>
        <authorList>
            <consortium name="US DOE Joint Genome Institute (JGI-PGF)"/>
            <person name="Copeland A."/>
            <person name="Lucas S."/>
            <person name="Lapidus A."/>
            <person name="Barry K."/>
            <person name="Detter J.C."/>
            <person name="Glavina del Rio T."/>
            <person name="Hammon N."/>
            <person name="Israni S."/>
            <person name="Dalin E."/>
            <person name="Tice H."/>
            <person name="Bruce D."/>
            <person name="Pitluck S."/>
            <person name="Richardson P."/>
        </authorList>
    </citation>
    <scope>NUCLEOTIDE SEQUENCE [LARGE SCALE GENOMIC DNA]</scope>
    <source>
        <strain evidence="6">DSM 684</strain>
    </source>
</reference>
<dbReference type="Gene3D" id="3.90.1530.30">
    <property type="match status" value="1"/>
</dbReference>
<dbReference type="SUPFAM" id="SSF110849">
    <property type="entry name" value="ParB/Sulfiredoxin"/>
    <property type="match status" value="1"/>
</dbReference>
<comment type="caution">
    <text evidence="6">The sequence shown here is derived from an EMBL/GenBank/DDBJ whole genome shotgun (WGS) entry which is preliminary data.</text>
</comment>
<accession>Q1JYN0</accession>
<dbReference type="EMBL" id="AAEW02000011">
    <property type="protein sequence ID" value="EAT15385.1"/>
    <property type="molecule type" value="Genomic_DNA"/>
</dbReference>
<dbReference type="Proteomes" id="UP000005695">
    <property type="component" value="Unassembled WGS sequence"/>
</dbReference>
<dbReference type="InterPro" id="IPR003115">
    <property type="entry name" value="ParB_N"/>
</dbReference>
<dbReference type="RefSeq" id="WP_006001057.1">
    <property type="nucleotide sequence ID" value="NZ_AAEW02000011.1"/>
</dbReference>
<dbReference type="InterPro" id="IPR050336">
    <property type="entry name" value="Chromosome_partition/occlusion"/>
</dbReference>
<feature type="region of interest" description="Disordered" evidence="4">
    <location>
        <begin position="254"/>
        <end position="273"/>
    </location>
</feature>
<evidence type="ECO:0000256" key="3">
    <source>
        <dbReference type="ARBA" id="ARBA00023125"/>
    </source>
</evidence>
<evidence type="ECO:0000256" key="1">
    <source>
        <dbReference type="ARBA" id="ARBA00006295"/>
    </source>
</evidence>
<name>Q1JYN0_DESA6</name>
<dbReference type="GO" id="GO:0003677">
    <property type="term" value="F:DNA binding"/>
    <property type="evidence" value="ECO:0007669"/>
    <property type="project" value="UniProtKB-KW"/>
</dbReference>
<dbReference type="FunFam" id="3.90.1530.30:FF:000001">
    <property type="entry name" value="Chromosome partitioning protein ParB"/>
    <property type="match status" value="1"/>
</dbReference>
<keyword evidence="3" id="KW-0238">DNA-binding</keyword>
<dbReference type="InterPro" id="IPR004437">
    <property type="entry name" value="ParB/RepB/Spo0J"/>
</dbReference>
<comment type="similarity">
    <text evidence="1">Belongs to the ParB family.</text>
</comment>
<dbReference type="OrthoDB" id="4204233at2"/>
<dbReference type="Gene3D" id="1.10.10.2830">
    <property type="match status" value="1"/>
</dbReference>
<evidence type="ECO:0000259" key="5">
    <source>
        <dbReference type="SMART" id="SM00470"/>
    </source>
</evidence>
<dbReference type="PANTHER" id="PTHR33375">
    <property type="entry name" value="CHROMOSOME-PARTITIONING PROTEIN PARB-RELATED"/>
    <property type="match status" value="1"/>
</dbReference>
<dbReference type="Pfam" id="PF02195">
    <property type="entry name" value="ParB_N"/>
    <property type="match status" value="1"/>
</dbReference>
<reference evidence="6" key="1">
    <citation type="submission" date="2006-05" db="EMBL/GenBank/DDBJ databases">
        <title>Annotation of the draft genome assembly of Desulfuromonas acetoxidans DSM 684.</title>
        <authorList>
            <consortium name="US DOE Joint Genome Institute (JGI-ORNL)"/>
            <person name="Larimer F."/>
            <person name="Land M."/>
            <person name="Hauser L."/>
        </authorList>
    </citation>
    <scope>NUCLEOTIDE SEQUENCE [LARGE SCALE GENOMIC DNA]</scope>
    <source>
        <strain evidence="6">DSM 684</strain>
    </source>
</reference>
<dbReference type="Pfam" id="PF17762">
    <property type="entry name" value="HTH_ParB"/>
    <property type="match status" value="1"/>
</dbReference>
<dbReference type="SMART" id="SM00470">
    <property type="entry name" value="ParB"/>
    <property type="match status" value="1"/>
</dbReference>
<evidence type="ECO:0000313" key="7">
    <source>
        <dbReference type="Proteomes" id="UP000005695"/>
    </source>
</evidence>
<feature type="compositionally biased region" description="Polar residues" evidence="4">
    <location>
        <begin position="261"/>
        <end position="273"/>
    </location>
</feature>
<dbReference type="NCBIfam" id="TIGR00180">
    <property type="entry name" value="parB_part"/>
    <property type="match status" value="1"/>
</dbReference>
<dbReference type="InterPro" id="IPR041468">
    <property type="entry name" value="HTH_ParB/Spo0J"/>
</dbReference>
<protein>
    <submittedName>
        <fullName evidence="6">ParB-like partition proteins</fullName>
    </submittedName>
</protein>
<proteinExistence type="inferred from homology"/>
<dbReference type="PANTHER" id="PTHR33375:SF1">
    <property type="entry name" value="CHROMOSOME-PARTITIONING PROTEIN PARB-RELATED"/>
    <property type="match status" value="1"/>
</dbReference>